<evidence type="ECO:0000313" key="7">
    <source>
        <dbReference type="EMBL" id="MFC3453981.1"/>
    </source>
</evidence>
<dbReference type="CDD" id="cd01189">
    <property type="entry name" value="INT_ICEBs1_C_like"/>
    <property type="match status" value="1"/>
</dbReference>
<comment type="similarity">
    <text evidence="1">Belongs to the 'phage' integrase family.</text>
</comment>
<dbReference type="PANTHER" id="PTHR30349:SF64">
    <property type="entry name" value="PROPHAGE INTEGRASE INTD-RELATED"/>
    <property type="match status" value="1"/>
</dbReference>
<dbReference type="InterPro" id="IPR050090">
    <property type="entry name" value="Tyrosine_recombinase_XerCD"/>
</dbReference>
<evidence type="ECO:0000256" key="2">
    <source>
        <dbReference type="ARBA" id="ARBA00023125"/>
    </source>
</evidence>
<dbReference type="InterPro" id="IPR010998">
    <property type="entry name" value="Integrase_recombinase_N"/>
</dbReference>
<dbReference type="SUPFAM" id="SSF56349">
    <property type="entry name" value="DNA breaking-rejoining enzymes"/>
    <property type="match status" value="1"/>
</dbReference>
<dbReference type="PROSITE" id="PS51898">
    <property type="entry name" value="TYR_RECOMBINASE"/>
    <property type="match status" value="1"/>
</dbReference>
<dbReference type="PROSITE" id="PS51900">
    <property type="entry name" value="CB"/>
    <property type="match status" value="1"/>
</dbReference>
<evidence type="ECO:0000256" key="1">
    <source>
        <dbReference type="ARBA" id="ARBA00008857"/>
    </source>
</evidence>
<comment type="caution">
    <text evidence="7">The sequence shown here is derived from an EMBL/GenBank/DDBJ whole genome shotgun (WGS) entry which is preliminary data.</text>
</comment>
<keyword evidence="8" id="KW-1185">Reference proteome</keyword>
<reference evidence="8" key="1">
    <citation type="journal article" date="2019" name="Int. J. Syst. Evol. Microbiol.">
        <title>The Global Catalogue of Microorganisms (GCM) 10K type strain sequencing project: providing services to taxonomists for standard genome sequencing and annotation.</title>
        <authorList>
            <consortium name="The Broad Institute Genomics Platform"/>
            <consortium name="The Broad Institute Genome Sequencing Center for Infectious Disease"/>
            <person name="Wu L."/>
            <person name="Ma J."/>
        </authorList>
    </citation>
    <scope>NUCLEOTIDE SEQUENCE [LARGE SCALE GENOMIC DNA]</scope>
    <source>
        <strain evidence="8">CGMCC 4.7676</strain>
    </source>
</reference>
<dbReference type="RefSeq" id="WP_378243085.1">
    <property type="nucleotide sequence ID" value="NZ_JBHRWK010000059.1"/>
</dbReference>
<dbReference type="Gene3D" id="1.10.150.130">
    <property type="match status" value="1"/>
</dbReference>
<feature type="domain" description="Tyr recombinase" evidence="5">
    <location>
        <begin position="172"/>
        <end position="376"/>
    </location>
</feature>
<protein>
    <submittedName>
        <fullName evidence="7">Tyrosine-type recombinase/integrase</fullName>
    </submittedName>
</protein>
<organism evidence="7 8">
    <name type="scientific">Amycolatopsis speibonae</name>
    <dbReference type="NCBI Taxonomy" id="1450224"/>
    <lineage>
        <taxon>Bacteria</taxon>
        <taxon>Bacillati</taxon>
        <taxon>Actinomycetota</taxon>
        <taxon>Actinomycetes</taxon>
        <taxon>Pseudonocardiales</taxon>
        <taxon>Pseudonocardiaceae</taxon>
        <taxon>Amycolatopsis</taxon>
    </lineage>
</organism>
<proteinExistence type="inferred from homology"/>
<dbReference type="PANTHER" id="PTHR30349">
    <property type="entry name" value="PHAGE INTEGRASE-RELATED"/>
    <property type="match status" value="1"/>
</dbReference>
<gene>
    <name evidence="7" type="ORF">ACFOSH_31480</name>
</gene>
<evidence type="ECO:0000313" key="8">
    <source>
        <dbReference type="Proteomes" id="UP001595645"/>
    </source>
</evidence>
<dbReference type="InterPro" id="IPR002104">
    <property type="entry name" value="Integrase_catalytic"/>
</dbReference>
<keyword evidence="3" id="KW-0233">DNA recombination</keyword>
<feature type="domain" description="Core-binding (CB)" evidence="6">
    <location>
        <begin position="68"/>
        <end position="152"/>
    </location>
</feature>
<dbReference type="InterPro" id="IPR013762">
    <property type="entry name" value="Integrase-like_cat_sf"/>
</dbReference>
<dbReference type="EMBL" id="JBHRWK010000059">
    <property type="protein sequence ID" value="MFC3453981.1"/>
    <property type="molecule type" value="Genomic_DNA"/>
</dbReference>
<evidence type="ECO:0000256" key="3">
    <source>
        <dbReference type="ARBA" id="ARBA00023172"/>
    </source>
</evidence>
<evidence type="ECO:0000256" key="4">
    <source>
        <dbReference type="PROSITE-ProRule" id="PRU01248"/>
    </source>
</evidence>
<evidence type="ECO:0000259" key="5">
    <source>
        <dbReference type="PROSITE" id="PS51898"/>
    </source>
</evidence>
<dbReference type="Pfam" id="PF00589">
    <property type="entry name" value="Phage_integrase"/>
    <property type="match status" value="1"/>
</dbReference>
<accession>A0ABV7P6E5</accession>
<dbReference type="InterPro" id="IPR044068">
    <property type="entry name" value="CB"/>
</dbReference>
<name>A0ABV7P6E5_9PSEU</name>
<keyword evidence="2 4" id="KW-0238">DNA-binding</keyword>
<dbReference type="InterPro" id="IPR011010">
    <property type="entry name" value="DNA_brk_join_enz"/>
</dbReference>
<dbReference type="Proteomes" id="UP001595645">
    <property type="component" value="Unassembled WGS sequence"/>
</dbReference>
<dbReference type="Gene3D" id="1.10.443.10">
    <property type="entry name" value="Intergrase catalytic core"/>
    <property type="match status" value="1"/>
</dbReference>
<sequence>MASIETRPRSNGTCAYRVVWWCPDAKKRDSMTFDDETEAERAKKLLDATGGRLTDATKAMDAIRKKVPTIADIIEDYVEHLTGIETRTKKDYRGYARNHINPYIGAFPIDHDDLDKLAARWVNDRWDEGEGMGGKTLRNVHAFLSSAIGSAVPKYRPDNPFHGQRLPEYVQEEMCFLTHGEFSLLLSQIPEFYKLVVTFLVSTGLRWGELVALNVGDLDLLASTSSVRVTKAIKRADNGHYVGTTKTRKGRRTVSIPPSLIPQLASLTFNREQDAPLFTGPRGARLRENNFRDRVWSLAVARANAERDVDGKYIPIALRLNKEPRIHDLRHTHASWQIAADVDLPTLQKRLGHESYSTTVDVYGHLDPRQLERSADAAEASLQAVMPRKQVQYSE</sequence>
<evidence type="ECO:0000259" key="6">
    <source>
        <dbReference type="PROSITE" id="PS51900"/>
    </source>
</evidence>